<accession>A0A1M5CC82</accession>
<dbReference type="NCBIfam" id="NF008498">
    <property type="entry name" value="PRK11408.1-5"/>
    <property type="match status" value="1"/>
</dbReference>
<dbReference type="EMBL" id="FQUC01000007">
    <property type="protein sequence ID" value="SHF52374.1"/>
    <property type="molecule type" value="Genomic_DNA"/>
</dbReference>
<feature type="chain" id="PRO_5009909277" description="DUF2625 domain-containing protein" evidence="1">
    <location>
        <begin position="19"/>
        <end position="246"/>
    </location>
</feature>
<evidence type="ECO:0000256" key="1">
    <source>
        <dbReference type="SAM" id="SignalP"/>
    </source>
</evidence>
<dbReference type="RefSeq" id="WP_236689384.1">
    <property type="nucleotide sequence ID" value="NZ_BBXL01000007.1"/>
</dbReference>
<protein>
    <recommendedName>
        <fullName evidence="4">DUF2625 domain-containing protein</fullName>
    </recommendedName>
</protein>
<dbReference type="Proteomes" id="UP000184480">
    <property type="component" value="Unassembled WGS sequence"/>
</dbReference>
<dbReference type="Pfam" id="PF10946">
    <property type="entry name" value="DUF2625"/>
    <property type="match status" value="1"/>
</dbReference>
<gene>
    <name evidence="2" type="ORF">SAMN05444362_107115</name>
</gene>
<sequence>MRILSGILLIMFTLTASCQTGNNITDKKNMRELSQLIDTEEPGMDIVREWYKEATNKVEILPRDPKRAEQALYETQVTTRSPMGAIIYETGGILINKGWLRVLGSGHKRLDRSLPEWNKGKSYNEAGEQPSFLLVADDVLGGFFALNGGGLSPEGIGQIYYFAPDTKEWEPLELSYSAFIVWCFQGDLDMFYLDSQWDGYEKDLENISGTQAMSFYPYLWTKEGQDINKCSRKIVPVQEVWDLSIQ</sequence>
<dbReference type="InterPro" id="IPR021239">
    <property type="entry name" value="DUF2625"/>
</dbReference>
<evidence type="ECO:0000313" key="2">
    <source>
        <dbReference type="EMBL" id="SHF52374.1"/>
    </source>
</evidence>
<evidence type="ECO:0000313" key="3">
    <source>
        <dbReference type="Proteomes" id="UP000184480"/>
    </source>
</evidence>
<reference evidence="3" key="1">
    <citation type="submission" date="2016-11" db="EMBL/GenBank/DDBJ databases">
        <authorList>
            <person name="Varghese N."/>
            <person name="Submissions S."/>
        </authorList>
    </citation>
    <scope>NUCLEOTIDE SEQUENCE [LARGE SCALE GENOMIC DNA]</scope>
    <source>
        <strain evidence="3">DSM 27370</strain>
    </source>
</reference>
<evidence type="ECO:0008006" key="4">
    <source>
        <dbReference type="Google" id="ProtNLM"/>
    </source>
</evidence>
<proteinExistence type="predicted"/>
<dbReference type="PROSITE" id="PS51257">
    <property type="entry name" value="PROKAR_LIPOPROTEIN"/>
    <property type="match status" value="1"/>
</dbReference>
<organism evidence="2 3">
    <name type="scientific">Dysgonomonas macrotermitis</name>
    <dbReference type="NCBI Taxonomy" id="1346286"/>
    <lineage>
        <taxon>Bacteria</taxon>
        <taxon>Pseudomonadati</taxon>
        <taxon>Bacteroidota</taxon>
        <taxon>Bacteroidia</taxon>
        <taxon>Bacteroidales</taxon>
        <taxon>Dysgonomonadaceae</taxon>
        <taxon>Dysgonomonas</taxon>
    </lineage>
</organism>
<dbReference type="STRING" id="1346286.SAMN05444362_107115"/>
<name>A0A1M5CC82_9BACT</name>
<dbReference type="AlphaFoldDB" id="A0A1M5CC82"/>
<keyword evidence="1" id="KW-0732">Signal</keyword>
<feature type="signal peptide" evidence="1">
    <location>
        <begin position="1"/>
        <end position="18"/>
    </location>
</feature>
<keyword evidence="3" id="KW-1185">Reference proteome</keyword>